<evidence type="ECO:0000313" key="1">
    <source>
        <dbReference type="EMBL" id="KRL34043.1"/>
    </source>
</evidence>
<dbReference type="Proteomes" id="UP000051155">
    <property type="component" value="Unassembled WGS sequence"/>
</dbReference>
<dbReference type="OrthoDB" id="9896545at2"/>
<organism evidence="1 2">
    <name type="scientific">Liquorilactobacillus uvarum DSM 19971</name>
    <dbReference type="NCBI Taxonomy" id="1423812"/>
    <lineage>
        <taxon>Bacteria</taxon>
        <taxon>Bacillati</taxon>
        <taxon>Bacillota</taxon>
        <taxon>Bacilli</taxon>
        <taxon>Lactobacillales</taxon>
        <taxon>Lactobacillaceae</taxon>
        <taxon>Liquorilactobacillus</taxon>
    </lineage>
</organism>
<dbReference type="RefSeq" id="WP_134813758.1">
    <property type="nucleotide sequence ID" value="NZ_AZEG01000042.1"/>
</dbReference>
<comment type="caution">
    <text evidence="1">The sequence shown here is derived from an EMBL/GenBank/DDBJ whole genome shotgun (WGS) entry which is preliminary data.</text>
</comment>
<dbReference type="PATRIC" id="fig|1423812.3.peg.1902"/>
<proteinExistence type="predicted"/>
<name>A0A0R1PZA8_9LACO</name>
<evidence type="ECO:0000313" key="2">
    <source>
        <dbReference type="Proteomes" id="UP000051155"/>
    </source>
</evidence>
<reference evidence="1 2" key="1">
    <citation type="journal article" date="2015" name="Genome Announc.">
        <title>Expanding the biotechnology potential of lactobacilli through comparative genomics of 213 strains and associated genera.</title>
        <authorList>
            <person name="Sun Z."/>
            <person name="Harris H.M."/>
            <person name="McCann A."/>
            <person name="Guo C."/>
            <person name="Argimon S."/>
            <person name="Zhang W."/>
            <person name="Yang X."/>
            <person name="Jeffery I.B."/>
            <person name="Cooney J.C."/>
            <person name="Kagawa T.F."/>
            <person name="Liu W."/>
            <person name="Song Y."/>
            <person name="Salvetti E."/>
            <person name="Wrobel A."/>
            <person name="Rasinkangas P."/>
            <person name="Parkhill J."/>
            <person name="Rea M.C."/>
            <person name="O'Sullivan O."/>
            <person name="Ritari J."/>
            <person name="Douillard F.P."/>
            <person name="Paul Ross R."/>
            <person name="Yang R."/>
            <person name="Briner A.E."/>
            <person name="Felis G.E."/>
            <person name="de Vos W.M."/>
            <person name="Barrangou R."/>
            <person name="Klaenhammer T.R."/>
            <person name="Caufield P.W."/>
            <person name="Cui Y."/>
            <person name="Zhang H."/>
            <person name="O'Toole P.W."/>
        </authorList>
    </citation>
    <scope>NUCLEOTIDE SEQUENCE [LARGE SCALE GENOMIC DNA]</scope>
    <source>
        <strain evidence="1 2">DSM 19971</strain>
    </source>
</reference>
<gene>
    <name evidence="1" type="ORF">FD20_GL001785</name>
</gene>
<dbReference type="AlphaFoldDB" id="A0A0R1PZA8"/>
<accession>A0A0R1PZA8</accession>
<sequence>MADKQPPNLAQFIVDYFDTGTLNKVLGALALCREIKSYYADSELVSYLNINFSLTVD</sequence>
<protein>
    <submittedName>
        <fullName evidence="1">Uncharacterized protein</fullName>
    </submittedName>
</protein>
<dbReference type="EMBL" id="AZEG01000042">
    <property type="protein sequence ID" value="KRL34043.1"/>
    <property type="molecule type" value="Genomic_DNA"/>
</dbReference>
<keyword evidence="2" id="KW-1185">Reference proteome</keyword>